<accession>A0A199NSM6</accession>
<gene>
    <name evidence="2" type="ORF">AN277_0206235</name>
</gene>
<name>A0A199NSM6_9MICC</name>
<dbReference type="RefSeq" id="WP_064725408.1">
    <property type="nucleotide sequence ID" value="NZ_LJBJ02000010.1"/>
</dbReference>
<keyword evidence="3" id="KW-1185">Reference proteome</keyword>
<evidence type="ECO:0000313" key="3">
    <source>
        <dbReference type="Proteomes" id="UP000053171"/>
    </source>
</evidence>
<evidence type="ECO:0000313" key="2">
    <source>
        <dbReference type="EMBL" id="OAX51922.1"/>
    </source>
</evidence>
<dbReference type="Proteomes" id="UP000053171">
    <property type="component" value="Unassembled WGS sequence"/>
</dbReference>
<dbReference type="InterPro" id="IPR003754">
    <property type="entry name" value="4pyrrol_synth_uPrphyn_synth"/>
</dbReference>
<feature type="domain" description="Tetrapyrrole biosynthesis uroporphyrinogen III synthase" evidence="1">
    <location>
        <begin position="23"/>
        <end position="262"/>
    </location>
</feature>
<organism evidence="2 3">
    <name type="scientific">Rothia kristinae</name>
    <dbReference type="NCBI Taxonomy" id="37923"/>
    <lineage>
        <taxon>Bacteria</taxon>
        <taxon>Bacillati</taxon>
        <taxon>Actinomycetota</taxon>
        <taxon>Actinomycetes</taxon>
        <taxon>Micrococcales</taxon>
        <taxon>Micrococcaceae</taxon>
        <taxon>Rothia</taxon>
    </lineage>
</organism>
<comment type="caution">
    <text evidence="2">The sequence shown here is derived from an EMBL/GenBank/DDBJ whole genome shotgun (WGS) entry which is preliminary data.</text>
</comment>
<dbReference type="CDD" id="cd06578">
    <property type="entry name" value="HemD"/>
    <property type="match status" value="1"/>
</dbReference>
<proteinExistence type="predicted"/>
<evidence type="ECO:0000259" key="1">
    <source>
        <dbReference type="Pfam" id="PF02602"/>
    </source>
</evidence>
<dbReference type="PANTHER" id="PTHR40082">
    <property type="entry name" value="BLR5956 PROTEIN"/>
    <property type="match status" value="1"/>
</dbReference>
<sequence>MSDTDARAPLRVHLTAQRRSREIDEALTRLGAEVFHCPALVVVPDERDEQIARDTRAILAARPEAVLITTGVGLRAWLAAADALELGEPLRRLLGQTRLLARGAKAHGAIRAAGLTADWVAPGESTSELIEHLTVEGLSGRTVAIQHHGMDDGRDARDLRERGAQVHGVVLYRYAQPADPEPVLRSVREAADGSADAVLFTSAGAAAAWLKAADAEQRCRLAERSASGDLGLFAVGAVTAAPLREHGFTVQHPERFRLGAMLRQVGTWAQSRSPRERP</sequence>
<dbReference type="Pfam" id="PF02602">
    <property type="entry name" value="HEM4"/>
    <property type="match status" value="1"/>
</dbReference>
<reference evidence="2" key="1">
    <citation type="submission" date="2016-06" db="EMBL/GenBank/DDBJ databases">
        <title>Identification of putative biosynthetic pathways for the production of bioactive secondary metabolites by the marine actinomycete Kocuria kristinae RUTW2-3.</title>
        <authorList>
            <person name="Waterworth S.C."/>
            <person name="Walmsley T.A."/>
            <person name="Matongo T."/>
            <person name="Davies-Coleman M.T."/>
            <person name="Dorrington R.A."/>
        </authorList>
    </citation>
    <scope>NUCLEOTIDE SEQUENCE [LARGE SCALE GENOMIC DNA]</scope>
    <source>
        <strain evidence="2">RUTW2-3</strain>
    </source>
</reference>
<dbReference type="GO" id="GO:0004852">
    <property type="term" value="F:uroporphyrinogen-III synthase activity"/>
    <property type="evidence" value="ECO:0007669"/>
    <property type="project" value="InterPro"/>
</dbReference>
<dbReference type="GO" id="GO:0006780">
    <property type="term" value="P:uroporphyrinogen III biosynthetic process"/>
    <property type="evidence" value="ECO:0007669"/>
    <property type="project" value="InterPro"/>
</dbReference>
<dbReference type="EMBL" id="LJBJ02000010">
    <property type="protein sequence ID" value="OAX51922.1"/>
    <property type="molecule type" value="Genomic_DNA"/>
</dbReference>
<protein>
    <recommendedName>
        <fullName evidence="1">Tetrapyrrole biosynthesis uroporphyrinogen III synthase domain-containing protein</fullName>
    </recommendedName>
</protein>
<dbReference type="SUPFAM" id="SSF69618">
    <property type="entry name" value="HemD-like"/>
    <property type="match status" value="1"/>
</dbReference>
<dbReference type="PANTHER" id="PTHR40082:SF1">
    <property type="entry name" value="BLR5956 PROTEIN"/>
    <property type="match status" value="1"/>
</dbReference>
<dbReference type="InterPro" id="IPR036108">
    <property type="entry name" value="4pyrrol_syn_uPrphyn_synt_sf"/>
</dbReference>
<dbReference type="Gene3D" id="3.40.50.10090">
    <property type="match status" value="2"/>
</dbReference>
<dbReference type="AlphaFoldDB" id="A0A199NSM6"/>
<dbReference type="InterPro" id="IPR039793">
    <property type="entry name" value="UROS/Hem4"/>
</dbReference>